<dbReference type="Proteomes" id="UP001378592">
    <property type="component" value="Unassembled WGS sequence"/>
</dbReference>
<protein>
    <submittedName>
        <fullName evidence="1">Uncharacterized protein</fullName>
    </submittedName>
</protein>
<keyword evidence="2" id="KW-1185">Reference proteome</keyword>
<proteinExistence type="predicted"/>
<gene>
    <name evidence="1" type="ORF">R5R35_002156</name>
</gene>
<reference evidence="1 2" key="1">
    <citation type="submission" date="2024-03" db="EMBL/GenBank/DDBJ databases">
        <title>The genome assembly and annotation of the cricket Gryllus longicercus Weissman &amp; Gray.</title>
        <authorList>
            <person name="Szrajer S."/>
            <person name="Gray D."/>
            <person name="Ylla G."/>
        </authorList>
    </citation>
    <scope>NUCLEOTIDE SEQUENCE [LARGE SCALE GENOMIC DNA]</scope>
    <source>
        <strain evidence="1">DAG 2021-001</strain>
        <tissue evidence="1">Whole body minus gut</tissue>
    </source>
</reference>
<evidence type="ECO:0000313" key="1">
    <source>
        <dbReference type="EMBL" id="KAK7862017.1"/>
    </source>
</evidence>
<dbReference type="EMBL" id="JAZDUA010000290">
    <property type="protein sequence ID" value="KAK7862017.1"/>
    <property type="molecule type" value="Genomic_DNA"/>
</dbReference>
<comment type="caution">
    <text evidence="1">The sequence shown here is derived from an EMBL/GenBank/DDBJ whole genome shotgun (WGS) entry which is preliminary data.</text>
</comment>
<dbReference type="AlphaFoldDB" id="A0AAN9Z406"/>
<accession>A0AAN9Z406</accession>
<sequence>MIPMLRRGAAYDRMSASAPADWLRCSHSDGWAVSPGSTAPYLSTYMWDYSRLRTPPPPLPPPPPPPASLGGPPLRLVNAIRLSELSGGGNLHRCAALGPDCVRLCCARAYRLPRYVSWDPCRQAHVLGMRPAPAACRLLQAR</sequence>
<evidence type="ECO:0000313" key="2">
    <source>
        <dbReference type="Proteomes" id="UP001378592"/>
    </source>
</evidence>
<organism evidence="1 2">
    <name type="scientific">Gryllus longicercus</name>
    <dbReference type="NCBI Taxonomy" id="2509291"/>
    <lineage>
        <taxon>Eukaryota</taxon>
        <taxon>Metazoa</taxon>
        <taxon>Ecdysozoa</taxon>
        <taxon>Arthropoda</taxon>
        <taxon>Hexapoda</taxon>
        <taxon>Insecta</taxon>
        <taxon>Pterygota</taxon>
        <taxon>Neoptera</taxon>
        <taxon>Polyneoptera</taxon>
        <taxon>Orthoptera</taxon>
        <taxon>Ensifera</taxon>
        <taxon>Gryllidea</taxon>
        <taxon>Grylloidea</taxon>
        <taxon>Gryllidae</taxon>
        <taxon>Gryllinae</taxon>
        <taxon>Gryllus</taxon>
    </lineage>
</organism>
<name>A0AAN9Z406_9ORTH</name>